<gene>
    <name evidence="2" type="ORF">DCC35_15495</name>
</gene>
<sequence length="356" mass="40634">MSILAVANQKILCKMTKTLHIFLLVFIGYFCVAQSENQDSFKSTVAFYNLENLFDTIDDPNIRDEEFLPGGDKQWGRERYFKKLGNMASIIASVNGGPDVLGVCEIENRAVMEHLAIVLRRYGVNYNLVHFDSPDGRGIDVALMYNPQKFTPFYTEQLAVVDSEDPDFKTRDILYVKGLMDNDTLHFFVNHWPSRRGGKEDKRILAAKVLRAKVVELQDENPQAKIIIMGDFNDDPYNKSITEYLLAEGKKEKLDDGELFNTSFATHKKGYGTLKYRGAWNLFDQIIISQGLLESNNAEGLKYIDESFRVYVQEKMLVQEGDYAGYPLRSFVGDRFDGGYSDHLPTYIILKSNTVN</sequence>
<dbReference type="InterPro" id="IPR036691">
    <property type="entry name" value="Endo/exonu/phosph_ase_sf"/>
</dbReference>
<organism evidence="2 3">
    <name type="scientific">Mangrovivirga cuniculi</name>
    <dbReference type="NCBI Taxonomy" id="2715131"/>
    <lineage>
        <taxon>Bacteria</taxon>
        <taxon>Pseudomonadati</taxon>
        <taxon>Bacteroidota</taxon>
        <taxon>Cytophagia</taxon>
        <taxon>Cytophagales</taxon>
        <taxon>Mangrovivirgaceae</taxon>
        <taxon>Mangrovivirga</taxon>
    </lineage>
</organism>
<dbReference type="PANTHER" id="PTHR42834:SF1">
    <property type="entry name" value="ENDONUCLEASE_EXONUCLEASE_PHOSPHATASE FAMILY PROTEIN (AFU_ORTHOLOGUE AFUA_3G09210)"/>
    <property type="match status" value="1"/>
</dbReference>
<dbReference type="KEGG" id="fpf:DCC35_15495"/>
<accession>A0A4D7JMF1</accession>
<dbReference type="Gene3D" id="3.60.10.10">
    <property type="entry name" value="Endonuclease/exonuclease/phosphatase"/>
    <property type="match status" value="1"/>
</dbReference>
<protein>
    <submittedName>
        <fullName evidence="2">Endonuclease</fullName>
    </submittedName>
</protein>
<keyword evidence="2" id="KW-0255">Endonuclease</keyword>
<proteinExistence type="predicted"/>
<dbReference type="Pfam" id="PF19580">
    <property type="entry name" value="Exo_endo_phos_3"/>
    <property type="match status" value="1"/>
</dbReference>
<dbReference type="SUPFAM" id="SSF56219">
    <property type="entry name" value="DNase I-like"/>
    <property type="match status" value="1"/>
</dbReference>
<evidence type="ECO:0000313" key="3">
    <source>
        <dbReference type="Proteomes" id="UP000298616"/>
    </source>
</evidence>
<evidence type="ECO:0000313" key="2">
    <source>
        <dbReference type="EMBL" id="QCK16043.1"/>
    </source>
</evidence>
<dbReference type="AlphaFoldDB" id="A0A4D7JMF1"/>
<evidence type="ECO:0000259" key="1">
    <source>
        <dbReference type="Pfam" id="PF19580"/>
    </source>
</evidence>
<keyword evidence="2" id="KW-0540">Nuclease</keyword>
<name>A0A4D7JMF1_9BACT</name>
<feature type="domain" description="Endonuclease/exonuclease/phosphatase" evidence="1">
    <location>
        <begin position="44"/>
        <end position="351"/>
    </location>
</feature>
<keyword evidence="3" id="KW-1185">Reference proteome</keyword>
<reference evidence="2 3" key="1">
    <citation type="submission" date="2018-04" db="EMBL/GenBank/DDBJ databases">
        <title>Complete genome uncultured novel isolate.</title>
        <authorList>
            <person name="Merlino G."/>
        </authorList>
    </citation>
    <scope>NUCLEOTIDE SEQUENCE [LARGE SCALE GENOMIC DNA]</scope>
    <source>
        <strain evidence="3">R1DC9</strain>
    </source>
</reference>
<dbReference type="EMBL" id="CP028923">
    <property type="protein sequence ID" value="QCK16043.1"/>
    <property type="molecule type" value="Genomic_DNA"/>
</dbReference>
<dbReference type="InterPro" id="IPR005135">
    <property type="entry name" value="Endo/exonuclease/phosphatase"/>
</dbReference>
<keyword evidence="2" id="KW-0378">Hydrolase</keyword>
<dbReference type="GO" id="GO:0004519">
    <property type="term" value="F:endonuclease activity"/>
    <property type="evidence" value="ECO:0007669"/>
    <property type="project" value="UniProtKB-KW"/>
</dbReference>
<dbReference type="Proteomes" id="UP000298616">
    <property type="component" value="Chromosome"/>
</dbReference>
<dbReference type="PANTHER" id="PTHR42834">
    <property type="entry name" value="ENDONUCLEASE/EXONUCLEASE/PHOSPHATASE FAMILY PROTEIN (AFU_ORTHOLOGUE AFUA_3G09210)"/>
    <property type="match status" value="1"/>
</dbReference>